<protein>
    <recommendedName>
        <fullName evidence="5 14">Adenine DNA glycosylase</fullName>
        <ecNumber evidence="4 14">3.2.2.31</ecNumber>
    </recommendedName>
</protein>
<sequence>MIKNSSFTHIVLDWYEKNKRELPWRETLDPYAIWLSEIILQQTRIDQGTAYYLKFINRFPFIHDFAAASEDEILKMWQGLGYYSRARNMHHTAKMIVEKHGGEFPADYAGLLRLKGVGEYTAAAIASIAFGLPHATVDGNVYRLLSRVFEIHTPTDTGKGKKEFTHLANKLIDPSQPGNFNQAVMEFGAIQCKPKNPDCESCPLNQHCAARKNGTIDLLPIKKGKTKIRKRYFNYLVIEHEQYTYLNKRTENDIWKNLYEFPMAETNEKSELAVILKNYEMLFSPETEIQIKKESHWQKQVLTHQHIFYRFIYLKIDGKMKIPSPLIRVNKKDIFNFAVPKPIEKELEQHNWI</sequence>
<dbReference type="Proteomes" id="UP000036958">
    <property type="component" value="Unassembled WGS sequence"/>
</dbReference>
<dbReference type="InterPro" id="IPR005760">
    <property type="entry name" value="A/G_AdeGlyc_MutY"/>
</dbReference>
<dbReference type="SMART" id="SM00525">
    <property type="entry name" value="FES"/>
    <property type="match status" value="1"/>
</dbReference>
<dbReference type="GO" id="GO:0032357">
    <property type="term" value="F:oxidized purine DNA binding"/>
    <property type="evidence" value="ECO:0007669"/>
    <property type="project" value="TreeGrafter"/>
</dbReference>
<evidence type="ECO:0000256" key="7">
    <source>
        <dbReference type="ARBA" id="ARBA00022723"/>
    </source>
</evidence>
<evidence type="ECO:0000256" key="9">
    <source>
        <dbReference type="ARBA" id="ARBA00022801"/>
    </source>
</evidence>
<dbReference type="Gene3D" id="1.10.340.30">
    <property type="entry name" value="Hypothetical protein, domain 2"/>
    <property type="match status" value="1"/>
</dbReference>
<comment type="caution">
    <text evidence="16">The sequence shown here is derived from an EMBL/GenBank/DDBJ whole genome shotgun (WGS) entry which is preliminary data.</text>
</comment>
<dbReference type="InterPro" id="IPR003651">
    <property type="entry name" value="Endonuclease3_FeS-loop_motif"/>
</dbReference>
<comment type="cofactor">
    <cofactor evidence="14">
        <name>[4Fe-4S] cluster</name>
        <dbReference type="ChEBI" id="CHEBI:49883"/>
    </cofactor>
    <text evidence="14">Binds 1 [4Fe-4S] cluster.</text>
</comment>
<dbReference type="InterPro" id="IPR029119">
    <property type="entry name" value="MutY_C"/>
</dbReference>
<dbReference type="InterPro" id="IPR003265">
    <property type="entry name" value="HhH-GPD_domain"/>
</dbReference>
<dbReference type="InterPro" id="IPR011257">
    <property type="entry name" value="DNA_glycosylase"/>
</dbReference>
<evidence type="ECO:0000256" key="10">
    <source>
        <dbReference type="ARBA" id="ARBA00023004"/>
    </source>
</evidence>
<dbReference type="InterPro" id="IPR023170">
    <property type="entry name" value="HhH_base_excis_C"/>
</dbReference>
<dbReference type="AlphaFoldDB" id="A0A0L8VG82"/>
<evidence type="ECO:0000256" key="12">
    <source>
        <dbReference type="ARBA" id="ARBA00023204"/>
    </source>
</evidence>
<evidence type="ECO:0000256" key="1">
    <source>
        <dbReference type="ARBA" id="ARBA00000843"/>
    </source>
</evidence>
<evidence type="ECO:0000256" key="13">
    <source>
        <dbReference type="ARBA" id="ARBA00023295"/>
    </source>
</evidence>
<evidence type="ECO:0000256" key="5">
    <source>
        <dbReference type="ARBA" id="ARBA00022023"/>
    </source>
</evidence>
<evidence type="ECO:0000313" key="16">
    <source>
        <dbReference type="EMBL" id="KOH47157.1"/>
    </source>
</evidence>
<comment type="catalytic activity">
    <reaction evidence="1 14">
        <text>Hydrolyzes free adenine bases from 7,8-dihydro-8-oxoguanine:adenine mismatched double-stranded DNA, leaving an apurinic site.</text>
        <dbReference type="EC" id="3.2.2.31"/>
    </reaction>
</comment>
<dbReference type="STRING" id="1409788.NC99_00190"/>
<dbReference type="Pfam" id="PF00633">
    <property type="entry name" value="HHH"/>
    <property type="match status" value="1"/>
</dbReference>
<dbReference type="CDD" id="cd00056">
    <property type="entry name" value="ENDO3c"/>
    <property type="match status" value="1"/>
</dbReference>
<dbReference type="PANTHER" id="PTHR42944">
    <property type="entry name" value="ADENINE DNA GLYCOSYLASE"/>
    <property type="match status" value="1"/>
</dbReference>
<dbReference type="GO" id="GO:0035485">
    <property type="term" value="F:adenine/guanine mispair binding"/>
    <property type="evidence" value="ECO:0007669"/>
    <property type="project" value="TreeGrafter"/>
</dbReference>
<dbReference type="Pfam" id="PF00730">
    <property type="entry name" value="HhH-GPD"/>
    <property type="match status" value="1"/>
</dbReference>
<dbReference type="EC" id="3.2.2.31" evidence="4 14"/>
<evidence type="ECO:0000256" key="6">
    <source>
        <dbReference type="ARBA" id="ARBA00022485"/>
    </source>
</evidence>
<keyword evidence="17" id="KW-1185">Reference proteome</keyword>
<feature type="domain" description="HhH-GPD" evidence="15">
    <location>
        <begin position="39"/>
        <end position="190"/>
    </location>
</feature>
<dbReference type="GO" id="GO:0051539">
    <property type="term" value="F:4 iron, 4 sulfur cluster binding"/>
    <property type="evidence" value="ECO:0007669"/>
    <property type="project" value="UniProtKB-UniRule"/>
</dbReference>
<evidence type="ECO:0000259" key="15">
    <source>
        <dbReference type="SMART" id="SM00478"/>
    </source>
</evidence>
<organism evidence="16 17">
    <name type="scientific">Sunxiuqinia dokdonensis</name>
    <dbReference type="NCBI Taxonomy" id="1409788"/>
    <lineage>
        <taxon>Bacteria</taxon>
        <taxon>Pseudomonadati</taxon>
        <taxon>Bacteroidota</taxon>
        <taxon>Bacteroidia</taxon>
        <taxon>Marinilabiliales</taxon>
        <taxon>Prolixibacteraceae</taxon>
        <taxon>Sunxiuqinia</taxon>
    </lineage>
</organism>
<dbReference type="InterPro" id="IPR000445">
    <property type="entry name" value="HhH_motif"/>
</dbReference>
<keyword evidence="12" id="KW-0234">DNA repair</keyword>
<evidence type="ECO:0000256" key="11">
    <source>
        <dbReference type="ARBA" id="ARBA00023014"/>
    </source>
</evidence>
<evidence type="ECO:0000256" key="14">
    <source>
        <dbReference type="RuleBase" id="RU365096"/>
    </source>
</evidence>
<keyword evidence="16" id="KW-0456">Lyase</keyword>
<dbReference type="RefSeq" id="WP_053178582.1">
    <property type="nucleotide sequence ID" value="NZ_LGIA01000002.1"/>
</dbReference>
<evidence type="ECO:0000313" key="17">
    <source>
        <dbReference type="Proteomes" id="UP000036958"/>
    </source>
</evidence>
<dbReference type="PANTHER" id="PTHR42944:SF1">
    <property type="entry name" value="ADENINE DNA GLYCOSYLASE"/>
    <property type="match status" value="1"/>
</dbReference>
<accession>A0A0L8VG82</accession>
<dbReference type="GO" id="GO:0006284">
    <property type="term" value="P:base-excision repair"/>
    <property type="evidence" value="ECO:0007669"/>
    <property type="project" value="UniProtKB-UniRule"/>
</dbReference>
<dbReference type="GO" id="GO:0016829">
    <property type="term" value="F:lyase activity"/>
    <property type="evidence" value="ECO:0007669"/>
    <property type="project" value="UniProtKB-KW"/>
</dbReference>
<dbReference type="InterPro" id="IPR015797">
    <property type="entry name" value="NUDIX_hydrolase-like_dom_sf"/>
</dbReference>
<dbReference type="PATRIC" id="fig|1409788.3.peg.20"/>
<keyword evidence="13 14" id="KW-0326">Glycosidase</keyword>
<gene>
    <name evidence="16" type="ORF">NC99_00190</name>
</gene>
<keyword evidence="8 14" id="KW-0227">DNA damage</keyword>
<name>A0A0L8VG82_9BACT</name>
<comment type="function">
    <text evidence="2">Adenine glycosylase active on G-A mispairs. MutY also corrects error-prone DNA synthesis past GO lesions which are due to the oxidatively damaged form of guanine: 7,8-dihydro-8-oxoguanine (8-oxo-dGTP).</text>
</comment>
<dbReference type="Gene3D" id="1.10.1670.10">
    <property type="entry name" value="Helix-hairpin-Helix base-excision DNA repair enzymes (C-terminal)"/>
    <property type="match status" value="1"/>
</dbReference>
<proteinExistence type="inferred from homology"/>
<reference evidence="17" key="1">
    <citation type="submission" date="2015-07" db="EMBL/GenBank/DDBJ databases">
        <title>Genome sequencing of Sunxiuqinia dokdonensis strain SK.</title>
        <authorList>
            <person name="Ahn S."/>
            <person name="Kim B.-C."/>
        </authorList>
    </citation>
    <scope>NUCLEOTIDE SEQUENCE [LARGE SCALE GENOMIC DNA]</scope>
    <source>
        <strain evidence="17">SK</strain>
    </source>
</reference>
<evidence type="ECO:0000256" key="4">
    <source>
        <dbReference type="ARBA" id="ARBA00012045"/>
    </source>
</evidence>
<evidence type="ECO:0000256" key="2">
    <source>
        <dbReference type="ARBA" id="ARBA00002933"/>
    </source>
</evidence>
<keyword evidence="10 14" id="KW-0408">Iron</keyword>
<dbReference type="Pfam" id="PF10576">
    <property type="entry name" value="EndIII_4Fe-2S"/>
    <property type="match status" value="1"/>
</dbReference>
<dbReference type="GO" id="GO:0046872">
    <property type="term" value="F:metal ion binding"/>
    <property type="evidence" value="ECO:0007669"/>
    <property type="project" value="UniProtKB-UniRule"/>
</dbReference>
<evidence type="ECO:0000256" key="3">
    <source>
        <dbReference type="ARBA" id="ARBA00008343"/>
    </source>
</evidence>
<dbReference type="FunFam" id="1.10.340.30:FF:000002">
    <property type="entry name" value="Adenine DNA glycosylase"/>
    <property type="match status" value="1"/>
</dbReference>
<dbReference type="Pfam" id="PF14815">
    <property type="entry name" value="NUDIX_4"/>
    <property type="match status" value="1"/>
</dbReference>
<dbReference type="EMBL" id="LGIA01000002">
    <property type="protein sequence ID" value="KOH47157.1"/>
    <property type="molecule type" value="Genomic_DNA"/>
</dbReference>
<evidence type="ECO:0000256" key="8">
    <source>
        <dbReference type="ARBA" id="ARBA00022763"/>
    </source>
</evidence>
<keyword evidence="6" id="KW-0004">4Fe-4S</keyword>
<dbReference type="OrthoDB" id="9802365at2"/>
<dbReference type="Gene3D" id="3.90.79.10">
    <property type="entry name" value="Nucleoside Triphosphate Pyrophosphohydrolase"/>
    <property type="match status" value="1"/>
</dbReference>
<dbReference type="GO" id="GO:0034039">
    <property type="term" value="F:8-oxo-7,8-dihydroguanine DNA N-glycosylase activity"/>
    <property type="evidence" value="ECO:0007669"/>
    <property type="project" value="TreeGrafter"/>
</dbReference>
<dbReference type="SUPFAM" id="SSF55811">
    <property type="entry name" value="Nudix"/>
    <property type="match status" value="1"/>
</dbReference>
<keyword evidence="7" id="KW-0479">Metal-binding</keyword>
<dbReference type="NCBIfam" id="TIGR01084">
    <property type="entry name" value="mutY"/>
    <property type="match status" value="1"/>
</dbReference>
<keyword evidence="9" id="KW-0378">Hydrolase</keyword>
<dbReference type="SUPFAM" id="SSF48150">
    <property type="entry name" value="DNA-glycosylase"/>
    <property type="match status" value="1"/>
</dbReference>
<dbReference type="GO" id="GO:0000701">
    <property type="term" value="F:purine-specific mismatch base pair DNA N-glycosylase activity"/>
    <property type="evidence" value="ECO:0007669"/>
    <property type="project" value="UniProtKB-EC"/>
</dbReference>
<comment type="similarity">
    <text evidence="3 14">Belongs to the Nth/MutY family.</text>
</comment>
<keyword evidence="11" id="KW-0411">Iron-sulfur</keyword>
<dbReference type="InterPro" id="IPR044298">
    <property type="entry name" value="MIG/MutY"/>
</dbReference>
<dbReference type="GO" id="GO:0006298">
    <property type="term" value="P:mismatch repair"/>
    <property type="evidence" value="ECO:0007669"/>
    <property type="project" value="TreeGrafter"/>
</dbReference>
<dbReference type="CDD" id="cd03431">
    <property type="entry name" value="NUDIX_DNA_Glycosylase_C-MutY"/>
    <property type="match status" value="1"/>
</dbReference>
<dbReference type="SMART" id="SM00478">
    <property type="entry name" value="ENDO3c"/>
    <property type="match status" value="1"/>
</dbReference>